<evidence type="ECO:0000256" key="7">
    <source>
        <dbReference type="ARBA" id="ARBA00022679"/>
    </source>
</evidence>
<protein>
    <recommendedName>
        <fullName evidence="5 13">Guanylate kinase</fullName>
        <ecNumber evidence="4 13">2.7.4.8</ecNumber>
    </recommendedName>
    <alternativeName>
        <fullName evidence="11 13">GMP kinase</fullName>
    </alternativeName>
</protein>
<dbReference type="InterPro" id="IPR008144">
    <property type="entry name" value="Guanylate_kin-like_dom"/>
</dbReference>
<dbReference type="SUPFAM" id="SSF52540">
    <property type="entry name" value="P-loop containing nucleoside triphosphate hydrolases"/>
    <property type="match status" value="1"/>
</dbReference>
<evidence type="ECO:0000256" key="13">
    <source>
        <dbReference type="HAMAP-Rule" id="MF_00328"/>
    </source>
</evidence>
<dbReference type="Gene3D" id="3.30.63.10">
    <property type="entry name" value="Guanylate Kinase phosphate binding domain"/>
    <property type="match status" value="1"/>
</dbReference>
<dbReference type="EC" id="2.7.4.8" evidence="4 13"/>
<sequence>MKRGFLIVLSGPSGCGKGTVADELFRRNDDIVFSVSATTREARPGEVDGKSYFFLSEEEFLKKVENDEFLEYASVHGHYYGTPKDFITKKIEEGEIVLLDIDVQGALQIKQKMKEVVFIFLVPPSMSELKRRLVGRATESEKDLELRIANGFKEISFVEEYDFFVVNDYLEDAVRDIEAIIKAEKHRAKRFKYIKDRVLGENK</sequence>
<keyword evidence="8 13" id="KW-0547">Nucleotide-binding</keyword>
<dbReference type="Pfam" id="PF00625">
    <property type="entry name" value="Guanylate_kin"/>
    <property type="match status" value="1"/>
</dbReference>
<reference evidence="15" key="1">
    <citation type="submission" date="2022-04" db="EMBL/GenBank/DDBJ databases">
        <title>Complete genome sequences of Ezakiella coagulans and Fenollaria massiliensis.</title>
        <authorList>
            <person name="France M.T."/>
            <person name="Clifford J."/>
            <person name="Narina S."/>
            <person name="Rutt L."/>
            <person name="Ravel J."/>
        </authorList>
    </citation>
    <scope>NUCLEOTIDE SEQUENCE</scope>
    <source>
        <strain evidence="15">C0061C2</strain>
    </source>
</reference>
<evidence type="ECO:0000256" key="6">
    <source>
        <dbReference type="ARBA" id="ARBA00022490"/>
    </source>
</evidence>
<accession>A0A9E7DKK5</accession>
<dbReference type="AlphaFoldDB" id="A0A9E7DKK5"/>
<keyword evidence="16" id="KW-1185">Reference proteome</keyword>
<keyword evidence="6 13" id="KW-0963">Cytoplasm</keyword>
<evidence type="ECO:0000256" key="8">
    <source>
        <dbReference type="ARBA" id="ARBA00022741"/>
    </source>
</evidence>
<comment type="similarity">
    <text evidence="3 13">Belongs to the guanylate kinase family.</text>
</comment>
<dbReference type="PROSITE" id="PS50052">
    <property type="entry name" value="GUANYLATE_KINASE_2"/>
    <property type="match status" value="1"/>
</dbReference>
<evidence type="ECO:0000256" key="5">
    <source>
        <dbReference type="ARBA" id="ARBA00016296"/>
    </source>
</evidence>
<evidence type="ECO:0000259" key="14">
    <source>
        <dbReference type="PROSITE" id="PS50052"/>
    </source>
</evidence>
<dbReference type="KEGG" id="fms:M1R53_03015"/>
<dbReference type="GO" id="GO:0005524">
    <property type="term" value="F:ATP binding"/>
    <property type="evidence" value="ECO:0007669"/>
    <property type="project" value="UniProtKB-UniRule"/>
</dbReference>
<organism evidence="15 16">
    <name type="scientific">Fenollaria massiliensis</name>
    <dbReference type="NCBI Taxonomy" id="938288"/>
    <lineage>
        <taxon>Bacteria</taxon>
        <taxon>Bacillati</taxon>
        <taxon>Bacillota</taxon>
        <taxon>Clostridia</taxon>
        <taxon>Eubacteriales</taxon>
        <taxon>Fenollaria</taxon>
    </lineage>
</organism>
<keyword evidence="7 13" id="KW-0808">Transferase</keyword>
<evidence type="ECO:0000256" key="2">
    <source>
        <dbReference type="ARBA" id="ARBA00004496"/>
    </source>
</evidence>
<name>A0A9E7DKK5_9FIRM</name>
<dbReference type="PANTHER" id="PTHR23117:SF13">
    <property type="entry name" value="GUANYLATE KINASE"/>
    <property type="match status" value="1"/>
</dbReference>
<proteinExistence type="inferred from homology"/>
<evidence type="ECO:0000256" key="12">
    <source>
        <dbReference type="ARBA" id="ARBA00048594"/>
    </source>
</evidence>
<feature type="binding site" evidence="13">
    <location>
        <begin position="11"/>
        <end position="18"/>
    </location>
    <ligand>
        <name>ATP</name>
        <dbReference type="ChEBI" id="CHEBI:30616"/>
    </ligand>
</feature>
<evidence type="ECO:0000313" key="15">
    <source>
        <dbReference type="EMBL" id="UQK59630.1"/>
    </source>
</evidence>
<evidence type="ECO:0000256" key="10">
    <source>
        <dbReference type="ARBA" id="ARBA00022840"/>
    </source>
</evidence>
<dbReference type="PANTHER" id="PTHR23117">
    <property type="entry name" value="GUANYLATE KINASE-RELATED"/>
    <property type="match status" value="1"/>
</dbReference>
<comment type="subcellular location">
    <subcellularLocation>
        <location evidence="2 13">Cytoplasm</location>
    </subcellularLocation>
</comment>
<dbReference type="InterPro" id="IPR017665">
    <property type="entry name" value="Guanylate_kinase"/>
</dbReference>
<dbReference type="CDD" id="cd00071">
    <property type="entry name" value="GMPK"/>
    <property type="match status" value="1"/>
</dbReference>
<evidence type="ECO:0000256" key="9">
    <source>
        <dbReference type="ARBA" id="ARBA00022777"/>
    </source>
</evidence>
<dbReference type="HAMAP" id="MF_00328">
    <property type="entry name" value="Guanylate_kinase"/>
    <property type="match status" value="1"/>
</dbReference>
<dbReference type="Gene3D" id="3.40.50.300">
    <property type="entry name" value="P-loop containing nucleotide triphosphate hydrolases"/>
    <property type="match status" value="1"/>
</dbReference>
<keyword evidence="10 13" id="KW-0067">ATP-binding</keyword>
<dbReference type="RefSeq" id="WP_019214658.1">
    <property type="nucleotide sequence ID" value="NZ_CP096649.1"/>
</dbReference>
<comment type="catalytic activity">
    <reaction evidence="12 13">
        <text>GMP + ATP = GDP + ADP</text>
        <dbReference type="Rhea" id="RHEA:20780"/>
        <dbReference type="ChEBI" id="CHEBI:30616"/>
        <dbReference type="ChEBI" id="CHEBI:58115"/>
        <dbReference type="ChEBI" id="CHEBI:58189"/>
        <dbReference type="ChEBI" id="CHEBI:456216"/>
        <dbReference type="EC" id="2.7.4.8"/>
    </reaction>
</comment>
<gene>
    <name evidence="13 15" type="primary">gmk</name>
    <name evidence="15" type="ORF">M1R53_03015</name>
</gene>
<evidence type="ECO:0000256" key="4">
    <source>
        <dbReference type="ARBA" id="ARBA00012961"/>
    </source>
</evidence>
<dbReference type="InterPro" id="IPR020590">
    <property type="entry name" value="Guanylate_kinase_CS"/>
</dbReference>
<dbReference type="PROSITE" id="PS00856">
    <property type="entry name" value="GUANYLATE_KINASE_1"/>
    <property type="match status" value="1"/>
</dbReference>
<evidence type="ECO:0000256" key="1">
    <source>
        <dbReference type="ARBA" id="ARBA00003531"/>
    </source>
</evidence>
<dbReference type="NCBIfam" id="TIGR03263">
    <property type="entry name" value="guanyl_kin"/>
    <property type="match status" value="1"/>
</dbReference>
<dbReference type="SMART" id="SM00072">
    <property type="entry name" value="GuKc"/>
    <property type="match status" value="1"/>
</dbReference>
<dbReference type="EMBL" id="CP096649">
    <property type="protein sequence ID" value="UQK59630.1"/>
    <property type="molecule type" value="Genomic_DNA"/>
</dbReference>
<dbReference type="Proteomes" id="UP000831151">
    <property type="component" value="Chromosome"/>
</dbReference>
<dbReference type="InterPro" id="IPR008145">
    <property type="entry name" value="GK/Ca_channel_bsu"/>
</dbReference>
<dbReference type="FunFam" id="3.30.63.10:FF:000005">
    <property type="entry name" value="Guanylate kinase"/>
    <property type="match status" value="1"/>
</dbReference>
<dbReference type="GO" id="GO:0005829">
    <property type="term" value="C:cytosol"/>
    <property type="evidence" value="ECO:0007669"/>
    <property type="project" value="TreeGrafter"/>
</dbReference>
<dbReference type="GO" id="GO:0004385">
    <property type="term" value="F:GMP kinase activity"/>
    <property type="evidence" value="ECO:0007669"/>
    <property type="project" value="UniProtKB-UniRule"/>
</dbReference>
<evidence type="ECO:0000256" key="11">
    <source>
        <dbReference type="ARBA" id="ARBA00030128"/>
    </source>
</evidence>
<feature type="domain" description="Guanylate kinase-like" evidence="14">
    <location>
        <begin position="4"/>
        <end position="182"/>
    </location>
</feature>
<evidence type="ECO:0000256" key="3">
    <source>
        <dbReference type="ARBA" id="ARBA00005790"/>
    </source>
</evidence>
<comment type="function">
    <text evidence="1 13">Essential for recycling GMP and indirectly, cGMP.</text>
</comment>
<dbReference type="InterPro" id="IPR027417">
    <property type="entry name" value="P-loop_NTPase"/>
</dbReference>
<evidence type="ECO:0000313" key="16">
    <source>
        <dbReference type="Proteomes" id="UP000831151"/>
    </source>
</evidence>
<keyword evidence="9 13" id="KW-0418">Kinase</keyword>